<dbReference type="Pfam" id="PF01551">
    <property type="entry name" value="Peptidase_M23"/>
    <property type="match status" value="1"/>
</dbReference>
<comment type="caution">
    <text evidence="12">The sequence shown here is derived from an EMBL/GenBank/DDBJ whole genome shotgun (WGS) entry which is preliminary data.</text>
</comment>
<feature type="compositionally biased region" description="Basic and acidic residues" evidence="8">
    <location>
        <begin position="124"/>
        <end position="139"/>
    </location>
</feature>
<evidence type="ECO:0000259" key="10">
    <source>
        <dbReference type="Pfam" id="PF01551"/>
    </source>
</evidence>
<proteinExistence type="inferred from homology"/>
<feature type="coiled-coil region" evidence="7">
    <location>
        <begin position="1059"/>
        <end position="1086"/>
    </location>
</feature>
<evidence type="ECO:0000256" key="4">
    <source>
        <dbReference type="ARBA" id="ARBA00012322"/>
    </source>
</evidence>
<evidence type="ECO:0000256" key="7">
    <source>
        <dbReference type="SAM" id="Coils"/>
    </source>
</evidence>
<dbReference type="InterPro" id="IPR010090">
    <property type="entry name" value="Phage_tape_meas"/>
</dbReference>
<keyword evidence="5" id="KW-1188">Viral release from host cell</keyword>
<keyword evidence="9" id="KW-0812">Transmembrane</keyword>
<dbReference type="InterPro" id="IPR011055">
    <property type="entry name" value="Dup_hybrid_motif"/>
</dbReference>
<dbReference type="GO" id="GO:0008237">
    <property type="term" value="F:metallopeptidase activity"/>
    <property type="evidence" value="ECO:0007669"/>
    <property type="project" value="UniProtKB-KW"/>
</dbReference>
<dbReference type="STRING" id="1194526.A284_07840"/>
<keyword evidence="9" id="KW-1133">Transmembrane helix</keyword>
<feature type="compositionally biased region" description="Polar residues" evidence="8">
    <location>
        <begin position="206"/>
        <end position="219"/>
    </location>
</feature>
<feature type="domain" description="Phage tail tape measure protein" evidence="11">
    <location>
        <begin position="362"/>
        <end position="560"/>
    </location>
</feature>
<keyword evidence="6" id="KW-0482">Metalloprotease</keyword>
<dbReference type="Gene3D" id="2.70.70.10">
    <property type="entry name" value="Glucose Permease (Domain IIA)"/>
    <property type="match status" value="1"/>
</dbReference>
<feature type="region of interest" description="Disordered" evidence="8">
    <location>
        <begin position="117"/>
        <end position="139"/>
    </location>
</feature>
<evidence type="ECO:0000256" key="3">
    <source>
        <dbReference type="ARBA" id="ARBA00006646"/>
    </source>
</evidence>
<evidence type="ECO:0000313" key="12">
    <source>
        <dbReference type="EMBL" id="PTI50402.1"/>
    </source>
</evidence>
<sequence length="2108" mass="228258">MDEKLEGLTLEMKLDAMGVQEGMKGLKRQLGVVNSEMKANLSAFDKSEKSMEQYETKLNGLNKRLKVQKQMFNQAEGELKKLNANYQTAKIRIKDVEKAYLNLAEANKKNKAALDKSNTAMKESNAELKKSETQYKRTTQRKEEAYQKLKQLRQAEKDLKNSSSATTAQLKRANEAVQKQSAKHKELVSRYKEEGAQVKKLRSENETLSNSNQKVKNTYNKTNTELKQAENEYKQLNNTIKNHNTNLAKAEKAVNNEKASLNSLERTITKTQSQMNAFNKEQLVAGSHFTKTANQADTMSKKFGSIGDKMTGIGRTMTVGVTTPITLGFGAAIKTSADFEQQMSKVGAVSQASGSQLKQMSAQAVDLGAKTSKSASEVAEGMNELAQLGFNANQVMKAMPGVISAAEASGADMATTAQVMASSINAFNLKVSDSSHVADMLAKASNDSAADISYMGEALKYAGTPAHALGVTMEDTSAAIEVMSNSGLKGEQAGTVLRASFIRLAKPTGEASKLMQQMGIHMTNNQGKFVGMGNLIGQFRTHLKGMTKEQKLATVSQIVGTEAASGFLALIDAGPDKINKYSNSLKNSDGASKKAANQMKNNLKGSIEQLKGAFESLGIQIGKDLTPAIRAGAHMVQGFVEGFSKMPGWVRKSAIGLALFAGAIGPVVLAGGLLIRAIGSAYKGYASLNKQMAINSAEAVTNASANKVAAGSLATSGKATKGSTGLFSKLGSVLSLATGRFGGLGKVALNGAKIFGKVGVPLTILTTIFGVAYEKMGWFRQGFRDMGRIVNEVGSSIDFSWLPNMGKAWDNFKNDMAKGLQDGLLFKGIHKLFNGIHSLASKASDKVNVLGKGVSKETRGALGTYVKYSEQSDKIFERIRYNHGNISKKEAEELISINKKMGDELVSQLEKRKAREIKLDHDVLDNSKAISSKRKQAILQRANEEGNVRIQKAKELNKRIAALEAKATKDGKLSKQETKELQKLYDQRNNLAVKSLSKGEKEQQRILSRMSANRKAMSIQEASETIKESIKSRDQAIKDAKRRYDAKVDEINQMVGLSKTEKNKLLNEAQDQYDKEKSKANKHHQNILKDVKKSNKNVASEIDTSNGKVRSGWSKHWHKLVEDSKSAWNRMGKNAKNFGKMMGGVGDWFKGLGKKTNNAWSSMSSSISKHSKSAYGSAKNWLGKTTKNAGDNFNKAKNSASKNWGHIGSTIASKSKSAFNNAKSWLGKTTNNAKSNFNSAKNSASKNWGHIGSTVASKAKSVYSHSKSWLGKTASNARSNFGNMLSNARKKWDGISSTAWSNAKSVWRGTSKWFGNAYGSLRGWMNNMTKKSRDKWDSISSTAWSNAKSVWRGTSKWFGNAYGSLKGWMNNMSKKAHDKWDYISSTAWSNAKSVYRGTSKWFGNAYGSLKSWTGKMADKAHDRFDKISSDAWSNAKSVYNGFHQWLSRTLSWIRNIGKDMGDAALSLGKTVANNAIGGLNGMIGGINKIAKAITDKTLIKPIPKLATGTFDGSSVATDSNGGLTAPTLAVVNDRGSGNAPGGGVQEVIHRADGTLHAPQGRDVVVPLGVGDSVINARDTKKMQNMGMLPRFASGTHTKRKSFFDAVGSSFQDFASRSKDTGHKALDGIGGKAKKATKSAGKAAEKVANGVESAVETGKDAAESAMKGIKGIVDNVEDYIEKPGKLVDLVMSKMNINFGSGANTTVTMAKLAYNNLKKALVEKVKSWFEEFGGGGGYNPFADNPSYHWVRGWTPTGHAGIDYAASVGTKIPSPLDGTVIKSWQSPWGGGNETQVYDGSKYTHIFMHQSKRGVSTGDKVHQGQIIGLTGNTGNSTGPHLHWQVNKGKGFLNNHPDSINPLEWVKQAAKAGGKGGINKAASAWASDIRRAAAQMHTNVSASDVRNIVSLIQHESGGNAGITQGNIGDINNALGTPAQGLLQYVPSTFRNYAVRGHGNIKSGYDQLLAFFNNKYWRSQFNPMGGWSPSGPRRYANGGLVTKHQMAEIGEGNKPEMVVPLTRRTRAIQLIEQAMRYVGMDAKSTNVTVNNDNSLIEKLLKQMVAMNDHNNRLTATIVDLLKSSTKGADPRKAEQLLSQLQGDRYARTAYNTGG</sequence>
<dbReference type="Pfam" id="PF10145">
    <property type="entry name" value="PhageMin_Tail"/>
    <property type="match status" value="1"/>
</dbReference>
<dbReference type="PANTHER" id="PTHR37813">
    <property type="entry name" value="FELS-2 PROPHAGE PROTEIN"/>
    <property type="match status" value="1"/>
</dbReference>
<feature type="domain" description="M23ase beta-sheet core" evidence="10">
    <location>
        <begin position="1755"/>
        <end position="1845"/>
    </location>
</feature>
<evidence type="ECO:0000256" key="1">
    <source>
        <dbReference type="ARBA" id="ARBA00001667"/>
    </source>
</evidence>
<dbReference type="PANTHER" id="PTHR37813:SF1">
    <property type="entry name" value="FELS-2 PROPHAGE PROTEIN"/>
    <property type="match status" value="1"/>
</dbReference>
<name>A0A2T4PZA6_STAWA</name>
<dbReference type="CDD" id="cd13402">
    <property type="entry name" value="LT_TF-like"/>
    <property type="match status" value="1"/>
</dbReference>
<dbReference type="CDD" id="cd12797">
    <property type="entry name" value="M23_peptidase"/>
    <property type="match status" value="1"/>
</dbReference>
<keyword evidence="6" id="KW-0378">Hydrolase</keyword>
<gene>
    <name evidence="12" type="ORF">BU085_08990</name>
</gene>
<organism evidence="12 13">
    <name type="scientific">Staphylococcus warneri</name>
    <dbReference type="NCBI Taxonomy" id="1292"/>
    <lineage>
        <taxon>Bacteria</taxon>
        <taxon>Bacillati</taxon>
        <taxon>Bacillota</taxon>
        <taxon>Bacilli</taxon>
        <taxon>Bacillales</taxon>
        <taxon>Staphylococcaceae</taxon>
        <taxon>Staphylococcus</taxon>
    </lineage>
</organism>
<keyword evidence="6" id="KW-0645">Protease</keyword>
<evidence type="ECO:0000256" key="6">
    <source>
        <dbReference type="ARBA" id="ARBA00023049"/>
    </source>
</evidence>
<dbReference type="SUPFAM" id="SSF51261">
    <property type="entry name" value="Duplicated hybrid motif"/>
    <property type="match status" value="1"/>
</dbReference>
<feature type="region of interest" description="Disordered" evidence="8">
    <location>
        <begin position="156"/>
        <end position="219"/>
    </location>
</feature>
<dbReference type="EMBL" id="PZEV01000030">
    <property type="protein sequence ID" value="PTI50402.1"/>
    <property type="molecule type" value="Genomic_DNA"/>
</dbReference>
<evidence type="ECO:0000256" key="5">
    <source>
        <dbReference type="ARBA" id="ARBA00022612"/>
    </source>
</evidence>
<dbReference type="NCBIfam" id="TIGR01760">
    <property type="entry name" value="tape_meas_TP901"/>
    <property type="match status" value="1"/>
</dbReference>
<dbReference type="EC" id="3.4.24.75" evidence="4"/>
<evidence type="ECO:0000256" key="2">
    <source>
        <dbReference type="ARBA" id="ARBA00001947"/>
    </source>
</evidence>
<comment type="similarity">
    <text evidence="3">Belongs to the peptidase M23B family.</text>
</comment>
<keyword evidence="9" id="KW-0472">Membrane</keyword>
<dbReference type="GO" id="GO:0006508">
    <property type="term" value="P:proteolysis"/>
    <property type="evidence" value="ECO:0007669"/>
    <property type="project" value="UniProtKB-KW"/>
</dbReference>
<feature type="transmembrane region" description="Helical" evidence="9">
    <location>
        <begin position="754"/>
        <end position="773"/>
    </location>
</feature>
<protein>
    <recommendedName>
        <fullName evidence="4">lysostaphin</fullName>
        <ecNumber evidence="4">3.4.24.75</ecNumber>
    </recommendedName>
</protein>
<comment type="cofactor">
    <cofactor evidence="2">
        <name>Zn(2+)</name>
        <dbReference type="ChEBI" id="CHEBI:29105"/>
    </cofactor>
</comment>
<comment type="catalytic activity">
    <reaction evidence="1">
        <text>Hydrolysis of the -Gly-|-Gly- bond in the pentaglycine inter-peptide link joining staphylococcal cell wall peptidoglycans.</text>
        <dbReference type="EC" id="3.4.24.75"/>
    </reaction>
</comment>
<feature type="compositionally biased region" description="Basic and acidic residues" evidence="8">
    <location>
        <begin position="183"/>
        <end position="205"/>
    </location>
</feature>
<evidence type="ECO:0000313" key="13">
    <source>
        <dbReference type="Proteomes" id="UP000240717"/>
    </source>
</evidence>
<accession>A0A2T4PZA6</accession>
<dbReference type="SUPFAM" id="SSF57997">
    <property type="entry name" value="Tropomyosin"/>
    <property type="match status" value="1"/>
</dbReference>
<evidence type="ECO:0000259" key="11">
    <source>
        <dbReference type="Pfam" id="PF10145"/>
    </source>
</evidence>
<evidence type="ECO:0000256" key="9">
    <source>
        <dbReference type="SAM" id="Phobius"/>
    </source>
</evidence>
<evidence type="ECO:0000256" key="8">
    <source>
        <dbReference type="SAM" id="MobiDB-lite"/>
    </source>
</evidence>
<reference evidence="12 13" key="1">
    <citation type="journal article" date="2016" name="Front. Microbiol.">
        <title>Comprehensive Phylogenetic Analysis of Bovine Non-aureus Staphylococci Species Based on Whole-Genome Sequencing.</title>
        <authorList>
            <person name="Naushad S."/>
            <person name="Barkema H.W."/>
            <person name="Luby C."/>
            <person name="Condas L.A."/>
            <person name="Nobrega D.B."/>
            <person name="Carson D.A."/>
            <person name="De Buck J."/>
        </authorList>
    </citation>
    <scope>NUCLEOTIDE SEQUENCE [LARGE SCALE GENOMIC DNA]</scope>
    <source>
        <strain evidence="12 13">SNUC 2993</strain>
    </source>
</reference>
<keyword evidence="7" id="KW-0175">Coiled coil</keyword>
<dbReference type="InterPro" id="IPR016047">
    <property type="entry name" value="M23ase_b-sheet_dom"/>
</dbReference>
<dbReference type="Proteomes" id="UP000240717">
    <property type="component" value="Unassembled WGS sequence"/>
</dbReference>
<feature type="transmembrane region" description="Helical" evidence="9">
    <location>
        <begin position="654"/>
        <end position="675"/>
    </location>
</feature>